<proteinExistence type="predicted"/>
<dbReference type="EMBL" id="LJFS01000035">
    <property type="protein sequence ID" value="KPG28262.1"/>
    <property type="molecule type" value="Genomic_DNA"/>
</dbReference>
<evidence type="ECO:0000313" key="1">
    <source>
        <dbReference type="EMBL" id="KPG28262.1"/>
    </source>
</evidence>
<gene>
    <name evidence="1" type="ORF">AN912_22210</name>
</gene>
<sequence length="68" mass="7664">MSCQNVAFIELANQIGGGVGERDAVGFVHDDQFVAVDLLQWCFQVVTVRWLIQLRRCRIAPNVLHGRP</sequence>
<name>A0ABR5LMG8_9MYCO</name>
<comment type="caution">
    <text evidence="1">The sequence shown here is derived from an EMBL/GenBank/DDBJ whole genome shotgun (WGS) entry which is preliminary data.</text>
</comment>
<accession>A0ABR5LMG8</accession>
<reference evidence="1 2" key="1">
    <citation type="submission" date="2015-09" db="EMBL/GenBank/DDBJ databases">
        <title>Genome Sequences of Mycobacterium immunogenum Isolates, Recuperated from a Chloraminated Drinking Water Distribution System Simulator Subjected to Episodes of Nitrification.</title>
        <authorList>
            <person name="Gomez-Alvarez V."/>
            <person name="Revetta R.P."/>
        </authorList>
    </citation>
    <scope>NUCLEOTIDE SEQUENCE [LARGE SCALE GENOMIC DNA]</scope>
    <source>
        <strain evidence="1 2">H076</strain>
    </source>
</reference>
<protein>
    <submittedName>
        <fullName evidence="1">Uncharacterized protein</fullName>
    </submittedName>
</protein>
<keyword evidence="2" id="KW-1185">Reference proteome</keyword>
<organism evidence="1 2">
    <name type="scientific">Mycobacteroides immunogenum</name>
    <dbReference type="NCBI Taxonomy" id="83262"/>
    <lineage>
        <taxon>Bacteria</taxon>
        <taxon>Bacillati</taxon>
        <taxon>Actinomycetota</taxon>
        <taxon>Actinomycetes</taxon>
        <taxon>Mycobacteriales</taxon>
        <taxon>Mycobacteriaceae</taxon>
        <taxon>Mycobacteroides</taxon>
    </lineage>
</organism>
<dbReference type="Proteomes" id="UP000037962">
    <property type="component" value="Unassembled WGS sequence"/>
</dbReference>
<evidence type="ECO:0000313" key="2">
    <source>
        <dbReference type="Proteomes" id="UP000037962"/>
    </source>
</evidence>